<dbReference type="Gene3D" id="2.40.50.140">
    <property type="entry name" value="Nucleic acid-binding proteins"/>
    <property type="match status" value="1"/>
</dbReference>
<feature type="domain" description="Aminoacyl-transfer RNA synthetases class-II family profile" evidence="7">
    <location>
        <begin position="220"/>
        <end position="544"/>
    </location>
</feature>
<dbReference type="InterPro" id="IPR006195">
    <property type="entry name" value="aa-tRNA-synth_II"/>
</dbReference>
<dbReference type="InterPro" id="IPR044136">
    <property type="entry name" value="Lys-tRNA-ligase_II_N"/>
</dbReference>
<dbReference type="InterPro" id="IPR045864">
    <property type="entry name" value="aa-tRNA-synth_II/BPL/LPL"/>
</dbReference>
<protein>
    <recommendedName>
        <fullName evidence="5">Lysyl-tRNA synthetase</fullName>
    </recommendedName>
</protein>
<keyword evidence="4" id="KW-0030">Aminoacyl-tRNA synthetase</keyword>
<evidence type="ECO:0000256" key="3">
    <source>
        <dbReference type="ARBA" id="ARBA00022840"/>
    </source>
</evidence>
<dbReference type="PROSITE" id="PS50862">
    <property type="entry name" value="AA_TRNA_LIGASE_II"/>
    <property type="match status" value="1"/>
</dbReference>
<dbReference type="InterPro" id="IPR004364">
    <property type="entry name" value="Aa-tRNA-synt_II"/>
</dbReference>
<reference evidence="8" key="1">
    <citation type="submission" date="2022-10" db="EMBL/GenBank/DDBJ databases">
        <title>Culturing micro-colonial fungi from biological soil crusts in the Mojave desert and describing Neophaeococcomyces mojavensis, and introducing the new genera and species Taxawa tesnikishii.</title>
        <authorList>
            <person name="Kurbessoian T."/>
            <person name="Stajich J.E."/>
        </authorList>
    </citation>
    <scope>NUCLEOTIDE SEQUENCE</scope>
    <source>
        <strain evidence="8">TK_1</strain>
    </source>
</reference>
<name>A0ABQ9P1Z9_9PEZI</name>
<accession>A0ABQ9P1Z9</accession>
<dbReference type="Proteomes" id="UP001172684">
    <property type="component" value="Unassembled WGS sequence"/>
</dbReference>
<evidence type="ECO:0000259" key="7">
    <source>
        <dbReference type="PROSITE" id="PS50862"/>
    </source>
</evidence>
<evidence type="ECO:0000256" key="4">
    <source>
        <dbReference type="ARBA" id="ARBA00023146"/>
    </source>
</evidence>
<evidence type="ECO:0000256" key="1">
    <source>
        <dbReference type="ARBA" id="ARBA00022598"/>
    </source>
</evidence>
<proteinExistence type="predicted"/>
<sequence length="561" mass="63124">MSTSSCRFLQPYLKKGLKPIRTPTHARFFRAAHRHYASDVAESHQSFSLDREKRLRKLEEAGGLERHYPRMTTPKGSTRKSPSKFIKEFEGLDKEETLRDVTVSVSGSKLVFFDVSYDGETIQAMCNFRVLSEAGVSREGFQQFKQILRRGDSVSVTGYPTRTSSGELTVLATELPQILSPLIQQIPETLTDPETRALHPHIDTLVNQKSRDIIALKHGVKRHIERFLENDGFVGVNTPLLEARAGGAIARPFETRATEFPNTPISLRIAPELYLKRLVVGKFDKVYEMGPAFRNEGIDATHNPEFTICEFYETFATLEDLIQKTETLFRELDSYVRTLKPTKLNSLDQLEDIDFASPFARLPFIPTIESTINRQLPDLRPPSATTELKTIFSDLDIPLPATPTLPRLLDALAARYIEPLCTQPTFITHHPEILSPLSKSFLDPSTNQHVAARVELFIHGREYVNAYEEENSPFEQRRKFEEQARWRELDGEVAGGVAGGRAGIDEGYLEALEFGLPPTGGWGCGIDRLVMLFAGVNRIADVLPFGTLRNVVALGQAGRRR</sequence>
<organism evidence="8 9">
    <name type="scientific">Coniosporium apollinis</name>
    <dbReference type="NCBI Taxonomy" id="61459"/>
    <lineage>
        <taxon>Eukaryota</taxon>
        <taxon>Fungi</taxon>
        <taxon>Dikarya</taxon>
        <taxon>Ascomycota</taxon>
        <taxon>Pezizomycotina</taxon>
        <taxon>Dothideomycetes</taxon>
        <taxon>Dothideomycetes incertae sedis</taxon>
        <taxon>Coniosporium</taxon>
    </lineage>
</organism>
<gene>
    <name evidence="8" type="primary">MSK1</name>
    <name evidence="8" type="ORF">H2201_001430</name>
</gene>
<evidence type="ECO:0000256" key="6">
    <source>
        <dbReference type="SAM" id="MobiDB-lite"/>
    </source>
</evidence>
<dbReference type="InterPro" id="IPR004365">
    <property type="entry name" value="NA-bd_OB_tRNA"/>
</dbReference>
<dbReference type="SUPFAM" id="SSF55681">
    <property type="entry name" value="Class II aaRS and biotin synthetases"/>
    <property type="match status" value="1"/>
</dbReference>
<keyword evidence="2" id="KW-0547">Nucleotide-binding</keyword>
<comment type="caution">
    <text evidence="8">The sequence shown here is derived from an EMBL/GenBank/DDBJ whole genome shotgun (WGS) entry which is preliminary data.</text>
</comment>
<feature type="region of interest" description="Disordered" evidence="6">
    <location>
        <begin position="60"/>
        <end position="82"/>
    </location>
</feature>
<dbReference type="Pfam" id="PF01336">
    <property type="entry name" value="tRNA_anti-codon"/>
    <property type="match status" value="1"/>
</dbReference>
<keyword evidence="1 8" id="KW-0436">Ligase</keyword>
<dbReference type="InterPro" id="IPR018149">
    <property type="entry name" value="Lys-tRNA-synth_II_C"/>
</dbReference>
<dbReference type="PANTHER" id="PTHR42918">
    <property type="entry name" value="LYSYL-TRNA SYNTHETASE"/>
    <property type="match status" value="1"/>
</dbReference>
<dbReference type="PANTHER" id="PTHR42918:SF5">
    <property type="entry name" value="LYSINE--TRNA LIGASE, MITOCHONDRIAL"/>
    <property type="match status" value="1"/>
</dbReference>
<dbReference type="Gene3D" id="3.30.930.10">
    <property type="entry name" value="Bira Bifunctional Protein, Domain 2"/>
    <property type="match status" value="1"/>
</dbReference>
<dbReference type="SUPFAM" id="SSF50249">
    <property type="entry name" value="Nucleic acid-binding proteins"/>
    <property type="match status" value="1"/>
</dbReference>
<dbReference type="GO" id="GO:0004824">
    <property type="term" value="F:lysine-tRNA ligase activity"/>
    <property type="evidence" value="ECO:0007669"/>
    <property type="project" value="UniProtKB-EC"/>
</dbReference>
<evidence type="ECO:0000256" key="2">
    <source>
        <dbReference type="ARBA" id="ARBA00022741"/>
    </source>
</evidence>
<evidence type="ECO:0000313" key="9">
    <source>
        <dbReference type="Proteomes" id="UP001172684"/>
    </source>
</evidence>
<dbReference type="CDD" id="cd04322">
    <property type="entry name" value="LysRS_N"/>
    <property type="match status" value="1"/>
</dbReference>
<dbReference type="EMBL" id="JAPDRL010000007">
    <property type="protein sequence ID" value="KAJ9668382.1"/>
    <property type="molecule type" value="Genomic_DNA"/>
</dbReference>
<evidence type="ECO:0000256" key="5">
    <source>
        <dbReference type="ARBA" id="ARBA00030563"/>
    </source>
</evidence>
<dbReference type="Pfam" id="PF00152">
    <property type="entry name" value="tRNA-synt_2"/>
    <property type="match status" value="1"/>
</dbReference>
<dbReference type="PRINTS" id="PR00982">
    <property type="entry name" value="TRNASYNTHLYS"/>
</dbReference>
<evidence type="ECO:0000313" key="8">
    <source>
        <dbReference type="EMBL" id="KAJ9668382.1"/>
    </source>
</evidence>
<keyword evidence="3" id="KW-0067">ATP-binding</keyword>
<keyword evidence="9" id="KW-1185">Reference proteome</keyword>
<dbReference type="InterPro" id="IPR012340">
    <property type="entry name" value="NA-bd_OB-fold"/>
</dbReference>